<dbReference type="Pfam" id="PF18911">
    <property type="entry name" value="PKD_4"/>
    <property type="match status" value="1"/>
</dbReference>
<protein>
    <submittedName>
        <fullName evidence="2">Glycoside hydrolase, family 20, catalytic core</fullName>
    </submittedName>
</protein>
<dbReference type="Gene3D" id="2.60.40.10">
    <property type="entry name" value="Immunoglobulins"/>
    <property type="match status" value="2"/>
</dbReference>
<dbReference type="InterPro" id="IPR013783">
    <property type="entry name" value="Ig-like_fold"/>
</dbReference>
<keyword evidence="2" id="KW-0378">Hydrolase</keyword>
<organism evidence="2">
    <name type="scientific">uncultured marine group II/III euryarchaeote AD1000_32_G05</name>
    <dbReference type="NCBI Taxonomy" id="1457755"/>
    <lineage>
        <taxon>Archaea</taxon>
        <taxon>Methanobacteriati</taxon>
        <taxon>Methanobacteriota</taxon>
        <taxon>environmental samples</taxon>
    </lineage>
</organism>
<accession>A0A075FNJ9</accession>
<reference evidence="2" key="1">
    <citation type="journal article" date="2014" name="Genome Biol. Evol.">
        <title>Pangenome evidence for extensive interdomain horizontal transfer affecting lineage core and shell genes in uncultured planktonic thaumarchaeota and euryarchaeota.</title>
        <authorList>
            <person name="Deschamps P."/>
            <person name="Zivanovic Y."/>
            <person name="Moreira D."/>
            <person name="Rodriguez-Valera F."/>
            <person name="Lopez-Garcia P."/>
        </authorList>
    </citation>
    <scope>NUCLEOTIDE SEQUENCE</scope>
</reference>
<feature type="domain" description="PKD" evidence="1">
    <location>
        <begin position="56"/>
        <end position="123"/>
    </location>
</feature>
<sequence length="400" mass="43627">MTATIPPYSMRGTRGLAPFVVMLMLSMAFAGCLESLSLNSAPTAKMSVDPDGAVRAGDSLTFSAVGSSDPDADALTFSWNFGDGNVGNGLTTSHTYSQPGDYGATLTVSDGTYEATATKVITVVDASAREPRAEISTSKDNDCDGEEPPAGSFILVWVCEDKDENDRSITVSASVTMDGSESWAGCNPDNSDCYAEEYIVSYEWDLDLDIDSDEDGDATNDVDATGESINLEDMPAGSWDIQLTVTDNNGLTDSDDSTLYINYRATWTDFVIDRRYQDPVIMTFDYPVSYEDGQNKIRYLRTKLTYPAEDADQPFGGVDTENKLDLFIFNETDKEVANTTGVGDDNRNAGDCQSDDRCVWLVIGGSTVRGFEPGTWTVDLQNEKTHNTEVKSLMIELQYR</sequence>
<dbReference type="InterPro" id="IPR000601">
    <property type="entry name" value="PKD_dom"/>
</dbReference>
<dbReference type="InterPro" id="IPR035986">
    <property type="entry name" value="PKD_dom_sf"/>
</dbReference>
<dbReference type="InterPro" id="IPR022409">
    <property type="entry name" value="PKD/Chitinase_dom"/>
</dbReference>
<name>A0A075FNJ9_9EURY</name>
<dbReference type="GO" id="GO:0016787">
    <property type="term" value="F:hydrolase activity"/>
    <property type="evidence" value="ECO:0007669"/>
    <property type="project" value="UniProtKB-KW"/>
</dbReference>
<evidence type="ECO:0000313" key="2">
    <source>
        <dbReference type="EMBL" id="AIE93200.1"/>
    </source>
</evidence>
<evidence type="ECO:0000259" key="1">
    <source>
        <dbReference type="PROSITE" id="PS50093"/>
    </source>
</evidence>
<dbReference type="PROSITE" id="PS50093">
    <property type="entry name" value="PKD"/>
    <property type="match status" value="1"/>
</dbReference>
<dbReference type="EMBL" id="KF900388">
    <property type="protein sequence ID" value="AIE93200.1"/>
    <property type="molecule type" value="Genomic_DNA"/>
</dbReference>
<dbReference type="SMART" id="SM00089">
    <property type="entry name" value="PKD"/>
    <property type="match status" value="2"/>
</dbReference>
<dbReference type="CDD" id="cd00146">
    <property type="entry name" value="PKD"/>
    <property type="match status" value="1"/>
</dbReference>
<dbReference type="AlphaFoldDB" id="A0A075FNJ9"/>
<dbReference type="SUPFAM" id="SSF49299">
    <property type="entry name" value="PKD domain"/>
    <property type="match status" value="1"/>
</dbReference>
<proteinExistence type="predicted"/>